<evidence type="ECO:0000256" key="1">
    <source>
        <dbReference type="SAM" id="MobiDB-lite"/>
    </source>
</evidence>
<dbReference type="Proteomes" id="UP000530660">
    <property type="component" value="Unassembled WGS sequence"/>
</dbReference>
<feature type="region of interest" description="Disordered" evidence="1">
    <location>
        <begin position="1"/>
        <end position="23"/>
    </location>
</feature>
<sequence>MKVSGSVTDNGREGKRPRSLPGERQAQLRTDLPRLARLIELGVCTQIPAAREEAYNRLLKWVDRFNGRSEASVTVCGVVFQQLQQCLVPSSLRSKARSRMNSFPTEQGKVNSRVLVHLLVLLARLVNHFTRQTDEDAGRLGTTGFAKRRLALLEWLAARIFALIDAIIISGVERIALASLPAPESYAKAARDRLIALVYLWRSRFSDLEDTFEQAYIYTFDMLRVQLPIHPEAILRPRFYQQQRELQASLQVQIPALVERLTREYYIHCDEGLLQSLWTRLSSWREMNAETKPSVSLTTAQDLHQRPYWWLTQRAQLEAISQWLMISRAQLHQKRQHWMALALPAPNGAQESIETPMRELEARLSTLETRMSELWRRR</sequence>
<accession>A0A7J7ILB4</accession>
<proteinExistence type="predicted"/>
<name>A0A7J7ILB4_9RHOD</name>
<dbReference type="AlphaFoldDB" id="A0A7J7ILB4"/>
<keyword evidence="3" id="KW-1185">Reference proteome</keyword>
<evidence type="ECO:0000313" key="2">
    <source>
        <dbReference type="EMBL" id="KAF6003297.1"/>
    </source>
</evidence>
<organism evidence="2 3">
    <name type="scientific">Cyanidiococcus yangmingshanensis</name>
    <dbReference type="NCBI Taxonomy" id="2690220"/>
    <lineage>
        <taxon>Eukaryota</taxon>
        <taxon>Rhodophyta</taxon>
        <taxon>Bangiophyceae</taxon>
        <taxon>Cyanidiales</taxon>
        <taxon>Cyanidiaceae</taxon>
        <taxon>Cyanidiococcus</taxon>
    </lineage>
</organism>
<reference evidence="2 3" key="1">
    <citation type="journal article" date="2020" name="J. Phycol.">
        <title>Comparative genome analysis reveals Cyanidiococcus gen. nov., a new extremophilic red algal genus sister to Cyanidioschyzon (Cyanidioschyzonaceae, Rhodophyta).</title>
        <authorList>
            <person name="Liu S.-L."/>
            <person name="Chiang Y.-R."/>
            <person name="Yoon H.S."/>
            <person name="Fu H.-Y."/>
        </authorList>
    </citation>
    <scope>NUCLEOTIDE SEQUENCE [LARGE SCALE GENOMIC DNA]</scope>
    <source>
        <strain evidence="2 3">THAL066</strain>
    </source>
</reference>
<dbReference type="EMBL" id="VWRR01000007">
    <property type="protein sequence ID" value="KAF6003297.1"/>
    <property type="molecule type" value="Genomic_DNA"/>
</dbReference>
<dbReference type="OrthoDB" id="10580189at2759"/>
<comment type="caution">
    <text evidence="2">The sequence shown here is derived from an EMBL/GenBank/DDBJ whole genome shotgun (WGS) entry which is preliminary data.</text>
</comment>
<protein>
    <submittedName>
        <fullName evidence="2">Uncharacterized protein</fullName>
    </submittedName>
</protein>
<evidence type="ECO:0000313" key="3">
    <source>
        <dbReference type="Proteomes" id="UP000530660"/>
    </source>
</evidence>
<gene>
    <name evidence="2" type="ORF">F1559_002941</name>
</gene>